<organism evidence="2 3">
    <name type="scientific">Edaphochlamys debaryana</name>
    <dbReference type="NCBI Taxonomy" id="47281"/>
    <lineage>
        <taxon>Eukaryota</taxon>
        <taxon>Viridiplantae</taxon>
        <taxon>Chlorophyta</taxon>
        <taxon>core chlorophytes</taxon>
        <taxon>Chlorophyceae</taxon>
        <taxon>CS clade</taxon>
        <taxon>Chlamydomonadales</taxon>
        <taxon>Chlamydomonadales incertae sedis</taxon>
        <taxon>Edaphochlamys</taxon>
    </lineage>
</organism>
<dbReference type="Proteomes" id="UP000612055">
    <property type="component" value="Unassembled WGS sequence"/>
</dbReference>
<feature type="region of interest" description="Disordered" evidence="1">
    <location>
        <begin position="584"/>
        <end position="609"/>
    </location>
</feature>
<evidence type="ECO:0000313" key="2">
    <source>
        <dbReference type="EMBL" id="KAG2491980.1"/>
    </source>
</evidence>
<accession>A0A836BWY2</accession>
<dbReference type="AlphaFoldDB" id="A0A836BWY2"/>
<keyword evidence="3" id="KW-1185">Reference proteome</keyword>
<name>A0A836BWY2_9CHLO</name>
<comment type="caution">
    <text evidence="2">The sequence shown here is derived from an EMBL/GenBank/DDBJ whole genome shotgun (WGS) entry which is preliminary data.</text>
</comment>
<evidence type="ECO:0000256" key="1">
    <source>
        <dbReference type="SAM" id="MobiDB-lite"/>
    </source>
</evidence>
<reference evidence="2" key="1">
    <citation type="journal article" date="2020" name="bioRxiv">
        <title>Comparative genomics of Chlamydomonas.</title>
        <authorList>
            <person name="Craig R.J."/>
            <person name="Hasan A.R."/>
            <person name="Ness R.W."/>
            <person name="Keightley P.D."/>
        </authorList>
    </citation>
    <scope>NUCLEOTIDE SEQUENCE</scope>
    <source>
        <strain evidence="2">CCAP 11/70</strain>
    </source>
</reference>
<sequence length="1109" mass="118085">MATALSGAADSSGPALTPAQRRLLVAAGAGIPARLLSSRPSQQAQALAQQPLRGAWRAGATYRPALRAAATAALTAAALEPAAPAANPLAPEALAHWATPTHLSTLQQMYSLVERDRIASQPTAASTKANQGEGARNERSPKPSPAAQRKLGLRGASGGDNAEGGGEADDSVIQMVLGLGTDQLKSMSREERERLRQLASGQRLFDEAVPTLVYLVSGSAADTPEVCYSADFLSCCTFHRLAWRLSVMEGAHGEQLPSDEAEREGLRAHLSSHNVYYVNYPHRVLAGRALLLTRLGNLLVTAPEYFRLMALHDVRLSTQCWLDSLVYELSGMYGKSEDRGISLTELRLLTFLLASLHERACSYRVDADLRGSGPRLGPVPAHLTSMGVLIRIVRYAAERFLHVPLPPEWQASDAGSHPTGGKLTAAKARAALAVAPARWAGGEGLLSEDNQRKIMRAVALLHWPAAIDPKVAEAVQEAVAAGGGSLDDVEALAGALESPRTKAGRVYASAVRRVRSNMVWDHRSSHIGSMGADVARKLSDGRSNAEAIAVAKMEWDEQEWLQLDRALTEMVEWLPEAVLQPLRAAPAEDQDDEEEELAGQAGAPGGEAATQVGAAPAAVELRSEALGRLLPRMELTRLIGDKGTVAACGVPATALAVGAAAAANALRDWLGTVFAPLVMKNPSRRGAVHPYSRRPALPPWKRAPANGITRARFAGSDGNGSAGSGWKPFAWLRTEAMVLGVTLAVREPGGPVEVTRFNSKPDGGVLTRTVAIVLEAACRLEPAPLNFARCVAAQAEEESGRVASLAAAVEAAILRDGAAVVDVGGGGGTDCYGPTRPEQTRRRRQAAEAELADAVEALAQVWSRLPKGHGCILVPVPYGGLGSTTAVRHACASLMNELLTPVVLPDGEGERQPAIPDEWASLLFSDSESDSDSDDDSDGPDRLDKLSLLSRWPAYGRGLGRGVWSSWRRQRAAVRAQLRDEMPRPFRVSARERAMLEYGAGLMRASCGLLGVTPLPSAHDPLVDEAHMTVAAREIGEWRQAHHMDEEVRQMSRDRARRVLDVGELAEAGIALVVVGKAKQRKTWEEMLAGANEEGAQAAANADATPWDP</sequence>
<proteinExistence type="predicted"/>
<dbReference type="EMBL" id="JAEHOE010000048">
    <property type="protein sequence ID" value="KAG2491980.1"/>
    <property type="molecule type" value="Genomic_DNA"/>
</dbReference>
<feature type="compositionally biased region" description="Acidic residues" evidence="1">
    <location>
        <begin position="588"/>
        <end position="597"/>
    </location>
</feature>
<feature type="compositionally biased region" description="Low complexity" evidence="1">
    <location>
        <begin position="598"/>
        <end position="609"/>
    </location>
</feature>
<feature type="compositionally biased region" description="Polar residues" evidence="1">
    <location>
        <begin position="120"/>
        <end position="130"/>
    </location>
</feature>
<feature type="compositionally biased region" description="Gly residues" evidence="1">
    <location>
        <begin position="155"/>
        <end position="165"/>
    </location>
</feature>
<protein>
    <submittedName>
        <fullName evidence="2">Uncharacterized protein</fullName>
    </submittedName>
</protein>
<feature type="region of interest" description="Disordered" evidence="1">
    <location>
        <begin position="120"/>
        <end position="169"/>
    </location>
</feature>
<evidence type="ECO:0000313" key="3">
    <source>
        <dbReference type="Proteomes" id="UP000612055"/>
    </source>
</evidence>
<gene>
    <name evidence="2" type="ORF">HYH03_009711</name>
</gene>